<dbReference type="GO" id="GO:0015192">
    <property type="term" value="F:L-phenylalanine transmembrane transporter activity"/>
    <property type="evidence" value="ECO:0007669"/>
    <property type="project" value="TreeGrafter"/>
</dbReference>
<sequence>MLWPNGAGMTTLLKMLSGEVQPRAGQVLFAGVAAHAQPQAARCQAGLVRTSQIPQPFEGL</sequence>
<keyword evidence="3 5" id="KW-0067">ATP-binding</keyword>
<keyword evidence="1" id="KW-0813">Transport</keyword>
<dbReference type="GO" id="GO:1903806">
    <property type="term" value="P:L-isoleucine import across plasma membrane"/>
    <property type="evidence" value="ECO:0007669"/>
    <property type="project" value="TreeGrafter"/>
</dbReference>
<dbReference type="Gene3D" id="3.40.50.300">
    <property type="entry name" value="P-loop containing nucleotide triphosphate hydrolases"/>
    <property type="match status" value="1"/>
</dbReference>
<dbReference type="GO" id="GO:1903805">
    <property type="term" value="P:L-valine import across plasma membrane"/>
    <property type="evidence" value="ECO:0007669"/>
    <property type="project" value="TreeGrafter"/>
</dbReference>
<evidence type="ECO:0000313" key="6">
    <source>
        <dbReference type="Proteomes" id="UP000679352"/>
    </source>
</evidence>
<dbReference type="GO" id="GO:0042941">
    <property type="term" value="P:D-alanine transmembrane transport"/>
    <property type="evidence" value="ECO:0007669"/>
    <property type="project" value="TreeGrafter"/>
</dbReference>
<dbReference type="InterPro" id="IPR027417">
    <property type="entry name" value="P-loop_NTPase"/>
</dbReference>
<dbReference type="SUPFAM" id="SSF52540">
    <property type="entry name" value="P-loop containing nucleoside triphosphate hydrolases"/>
    <property type="match status" value="1"/>
</dbReference>
<dbReference type="InterPro" id="IPR003439">
    <property type="entry name" value="ABC_transporter-like_ATP-bd"/>
</dbReference>
<dbReference type="PANTHER" id="PTHR45772:SF7">
    <property type="entry name" value="AMINO ACID ABC TRANSPORTER ATP-BINDING PROTEIN"/>
    <property type="match status" value="1"/>
</dbReference>
<dbReference type="GO" id="GO:0005304">
    <property type="term" value="F:L-valine transmembrane transporter activity"/>
    <property type="evidence" value="ECO:0007669"/>
    <property type="project" value="TreeGrafter"/>
</dbReference>
<geneLocation type="plasmid" evidence="5 6">
    <name>p2</name>
</geneLocation>
<evidence type="ECO:0000256" key="3">
    <source>
        <dbReference type="ARBA" id="ARBA00022840"/>
    </source>
</evidence>
<dbReference type="GO" id="GO:0005886">
    <property type="term" value="C:plasma membrane"/>
    <property type="evidence" value="ECO:0007669"/>
    <property type="project" value="TreeGrafter"/>
</dbReference>
<dbReference type="AlphaFoldDB" id="A0A975PAI5"/>
<accession>A0A975PAI5</accession>
<reference evidence="5" key="1">
    <citation type="submission" date="2021-06" db="EMBL/GenBank/DDBJ databases">
        <authorList>
            <person name="Lee C.-S."/>
            <person name="Jin L."/>
        </authorList>
    </citation>
    <scope>NUCLEOTIDE SEQUENCE</scope>
    <source>
        <strain evidence="5">Con5</strain>
        <plasmid evidence="5">p2</plasmid>
    </source>
</reference>
<dbReference type="KEGG" id="gfu:KM031_19205"/>
<name>A0A975PAI5_9RHOB</name>
<dbReference type="Proteomes" id="UP000679352">
    <property type="component" value="Plasmid p2"/>
</dbReference>
<dbReference type="Pfam" id="PF00005">
    <property type="entry name" value="ABC_tran"/>
    <property type="match status" value="1"/>
</dbReference>
<keyword evidence="6" id="KW-1185">Reference proteome</keyword>
<protein>
    <submittedName>
        <fullName evidence="5">ATP-binding cassette domain-containing protein</fullName>
    </submittedName>
</protein>
<proteinExistence type="predicted"/>
<dbReference type="InterPro" id="IPR051120">
    <property type="entry name" value="ABC_AA/LPS_Transport"/>
</dbReference>
<evidence type="ECO:0000313" key="5">
    <source>
        <dbReference type="EMBL" id="QWK92770.1"/>
    </source>
</evidence>
<evidence type="ECO:0000256" key="2">
    <source>
        <dbReference type="ARBA" id="ARBA00022741"/>
    </source>
</evidence>
<dbReference type="GO" id="GO:0015808">
    <property type="term" value="P:L-alanine transport"/>
    <property type="evidence" value="ECO:0007669"/>
    <property type="project" value="TreeGrafter"/>
</dbReference>
<dbReference type="EMBL" id="CP076363">
    <property type="protein sequence ID" value="QWK92770.1"/>
    <property type="molecule type" value="Genomic_DNA"/>
</dbReference>
<dbReference type="PANTHER" id="PTHR45772">
    <property type="entry name" value="CONSERVED COMPONENT OF ABC TRANSPORTER FOR NATURAL AMINO ACIDS-RELATED"/>
    <property type="match status" value="1"/>
</dbReference>
<evidence type="ECO:0000259" key="4">
    <source>
        <dbReference type="Pfam" id="PF00005"/>
    </source>
</evidence>
<organism evidence="5 6">
    <name type="scientific">Gemmobacter fulvus</name>
    <dbReference type="NCBI Taxonomy" id="2840474"/>
    <lineage>
        <taxon>Bacteria</taxon>
        <taxon>Pseudomonadati</taxon>
        <taxon>Pseudomonadota</taxon>
        <taxon>Alphaproteobacteria</taxon>
        <taxon>Rhodobacterales</taxon>
        <taxon>Paracoccaceae</taxon>
        <taxon>Gemmobacter</taxon>
    </lineage>
</organism>
<keyword evidence="5" id="KW-0614">Plasmid</keyword>
<dbReference type="GO" id="GO:0016887">
    <property type="term" value="F:ATP hydrolysis activity"/>
    <property type="evidence" value="ECO:0007669"/>
    <property type="project" value="InterPro"/>
</dbReference>
<feature type="domain" description="ABC transporter" evidence="4">
    <location>
        <begin position="4"/>
        <end position="48"/>
    </location>
</feature>
<evidence type="ECO:0000256" key="1">
    <source>
        <dbReference type="ARBA" id="ARBA00022448"/>
    </source>
</evidence>
<dbReference type="GO" id="GO:0015188">
    <property type="term" value="F:L-isoleucine transmembrane transporter activity"/>
    <property type="evidence" value="ECO:0007669"/>
    <property type="project" value="TreeGrafter"/>
</dbReference>
<gene>
    <name evidence="5" type="ORF">KM031_19205</name>
</gene>
<dbReference type="GO" id="GO:0005524">
    <property type="term" value="F:ATP binding"/>
    <property type="evidence" value="ECO:0007669"/>
    <property type="project" value="UniProtKB-KW"/>
</dbReference>
<keyword evidence="2" id="KW-0547">Nucleotide-binding</keyword>